<dbReference type="Gene3D" id="3.30.70.2220">
    <property type="entry name" value="CRISPR-Cas system, Cmr2 subunit, D1 domain, cysteine cluster"/>
    <property type="match status" value="1"/>
</dbReference>
<dbReference type="InterPro" id="IPR054767">
    <property type="entry name" value="Cas10-Cmr2_palm2"/>
</dbReference>
<dbReference type="InterPro" id="IPR024615">
    <property type="entry name" value="CRISPR-assoc_Cmr2_N"/>
</dbReference>
<feature type="domain" description="GGDEF" evidence="4">
    <location>
        <begin position="282"/>
        <end position="413"/>
    </location>
</feature>
<evidence type="ECO:0000313" key="5">
    <source>
        <dbReference type="EMBL" id="BBW98377.1"/>
    </source>
</evidence>
<dbReference type="InterPro" id="IPR013407">
    <property type="entry name" value="CRISPR-assoc_prot_Cmr2"/>
</dbReference>
<dbReference type="InterPro" id="IPR043128">
    <property type="entry name" value="Rev_trsase/Diguanyl_cyclase"/>
</dbReference>
<dbReference type="Proteomes" id="UP000501421">
    <property type="component" value="Chromosome"/>
</dbReference>
<reference evidence="6" key="1">
    <citation type="journal article" date="2020" name="Microbiol. Resour. Announc.">
        <title>Complete Genome Sequence of Geobacillus sp. Strain E55-1, Isolated from Mine Geyser in Japan.</title>
        <authorList>
            <person name="Miyazaki K."/>
            <person name="Hase E."/>
            <person name="Tokito N."/>
        </authorList>
    </citation>
    <scope>NUCLEOTIDE SEQUENCE [LARGE SCALE GENOMIC DNA]</scope>
    <source>
        <strain evidence="6">E55-1</strain>
    </source>
</reference>
<evidence type="ECO:0000256" key="1">
    <source>
        <dbReference type="ARBA" id="ARBA00022741"/>
    </source>
</evidence>
<dbReference type="Pfam" id="PF12469">
    <property type="entry name" value="Cmr2_N"/>
    <property type="match status" value="1"/>
</dbReference>
<evidence type="ECO:0000256" key="2">
    <source>
        <dbReference type="ARBA" id="ARBA00023118"/>
    </source>
</evidence>
<dbReference type="InterPro" id="IPR038242">
    <property type="entry name" value="Cmr2_N"/>
</dbReference>
<keyword evidence="3" id="KW-0175">Coiled coil</keyword>
<dbReference type="NCBIfam" id="TIGR02577">
    <property type="entry name" value="cas_TM1794_Cmr2"/>
    <property type="match status" value="1"/>
</dbReference>
<proteinExistence type="predicted"/>
<gene>
    <name evidence="5" type="ORF">GsuE55_32100</name>
</gene>
<dbReference type="Gene3D" id="3.30.70.270">
    <property type="match status" value="1"/>
</dbReference>
<dbReference type="CDD" id="cd09679">
    <property type="entry name" value="Cas10_III"/>
    <property type="match status" value="1"/>
</dbReference>
<evidence type="ECO:0000256" key="3">
    <source>
        <dbReference type="SAM" id="Coils"/>
    </source>
</evidence>
<sequence>MTNRYIVLFTVGPVQSFIASARKTEDFWSGSYILSHLVREAMKRFYQYGTGCEMIYPLVGKEELRALSLRELRVASLPNRLTAVMEGTEADICGWLQETEQGVRNVFLDFCFQALSRMFPHLSDDERQQLEAMVEQQVQSFLEVYWVAEPYEPSASFRTVRERAERRLGALKNEKHYASVPQQGLVCSVCKEREALRLEEIDDFDRYGEIKRKTANLWRRRAGKFQGRDGDGEDERRVGRVKDNEFLCGICLGKRVARDYFTDLFGAAFRPFPSVLDIGSGDYYAVLMMDGDNMGRWFSGEQKEEYSRTSQKLARFSKEVVPRIVEQQCHGELVYAGGDDVLAFLPVDEALKAAELLRLAFSDEQQGLGEGATASFGLVIAHKKAPLQHVLNEARMLEQKAKQYRNEQTNQQKDALALAVYTRSGEIAEAILPWMIKGKMASSRLEQFVALLKTSISPNFIFHFTQAFAPLLHDKDCPKWENRDMLAVELRRLLKRSVKEGNQWKERDLRSHTDALMALYDAVPSGYDFLHLLKMLTFFRRSEGSDV</sequence>
<dbReference type="RefSeq" id="WP_033022457.1">
    <property type="nucleotide sequence ID" value="NZ_AP022557.1"/>
</dbReference>
<dbReference type="Pfam" id="PF22335">
    <property type="entry name" value="Cas10-Cmr2_palm2"/>
    <property type="match status" value="1"/>
</dbReference>
<keyword evidence="1" id="KW-0547">Nucleotide-binding</keyword>
<evidence type="ECO:0000313" key="6">
    <source>
        <dbReference type="Proteomes" id="UP000501421"/>
    </source>
</evidence>
<keyword evidence="6" id="KW-1185">Reference proteome</keyword>
<name>A0A679FW06_9BACL</name>
<feature type="coiled-coil region" evidence="3">
    <location>
        <begin position="387"/>
        <end position="414"/>
    </location>
</feature>
<accession>A0A679FW06</accession>
<dbReference type="GO" id="GO:0000166">
    <property type="term" value="F:nucleotide binding"/>
    <property type="evidence" value="ECO:0007669"/>
    <property type="project" value="UniProtKB-KW"/>
</dbReference>
<dbReference type="GO" id="GO:0051607">
    <property type="term" value="P:defense response to virus"/>
    <property type="evidence" value="ECO:0007669"/>
    <property type="project" value="UniProtKB-KW"/>
</dbReference>
<protein>
    <recommendedName>
        <fullName evidence="4">GGDEF domain-containing protein</fullName>
    </recommendedName>
</protein>
<dbReference type="EMBL" id="AP022557">
    <property type="protein sequence ID" value="BBW98377.1"/>
    <property type="molecule type" value="Genomic_DNA"/>
</dbReference>
<keyword evidence="2" id="KW-0051">Antiviral defense</keyword>
<dbReference type="PROSITE" id="PS50887">
    <property type="entry name" value="GGDEF"/>
    <property type="match status" value="1"/>
</dbReference>
<organism evidence="5 6">
    <name type="scientific">Geobacillus subterraneus</name>
    <dbReference type="NCBI Taxonomy" id="129338"/>
    <lineage>
        <taxon>Bacteria</taxon>
        <taxon>Bacillati</taxon>
        <taxon>Bacillota</taxon>
        <taxon>Bacilli</taxon>
        <taxon>Bacillales</taxon>
        <taxon>Anoxybacillaceae</taxon>
        <taxon>Geobacillus</taxon>
    </lineage>
</organism>
<dbReference type="AlphaFoldDB" id="A0A679FW06"/>
<dbReference type="InterPro" id="IPR000160">
    <property type="entry name" value="GGDEF_dom"/>
</dbReference>
<evidence type="ECO:0000259" key="4">
    <source>
        <dbReference type="PROSITE" id="PS50887"/>
    </source>
</evidence>